<evidence type="ECO:0000256" key="1">
    <source>
        <dbReference type="ARBA" id="ARBA00022679"/>
    </source>
</evidence>
<dbReference type="PROSITE" id="PS00107">
    <property type="entry name" value="PROTEIN_KINASE_ATP"/>
    <property type="match status" value="1"/>
</dbReference>
<feature type="domain" description="Protein kinase" evidence="6">
    <location>
        <begin position="47"/>
        <end position="324"/>
    </location>
</feature>
<keyword evidence="1" id="KW-0808">Transferase</keyword>
<dbReference type="PROSITE" id="PS50011">
    <property type="entry name" value="PROTEIN_KINASE_DOM"/>
    <property type="match status" value="1"/>
</dbReference>
<dbReference type="RefSeq" id="WP_224196385.1">
    <property type="nucleotide sequence ID" value="NZ_JAIRAU010000049.1"/>
</dbReference>
<protein>
    <submittedName>
        <fullName evidence="7">Serine/threonine protein kinase</fullName>
    </submittedName>
</protein>
<sequence length="864" mass="93198">MTAVSMPLDPSSPAPANLLLHPLEQIRRQIAASLFDEPHEPSTIGRFQVLRVVGAGGMGVVYAARDPQLDRTVALKLLHPAQLGPAAQQRLLREAQAMARLQHPNVLAVYDAGVHASQVWIAMEYEGGGTLGDWLRAAPRRWAEVLEVLVQAGRGLAAAHAAGLVHRDFKPANVLVGGGRIRISDFGLARLGEEALADVERTADEHGAALAEPMTRTGAVLGTPAYMAPEQLAGGQASARSDQFAFCVVLFEALHGHRPFRGDNLAQLCEAFQRGALVKPARPVPRRLQAVLERGLQVDPERRFATMDALLAELARVREERSWYGLLGALAVGGAALMYFGTPAESSDPAVAPVTDSPRFAGLALGEEMTKVWHPDRARALQWKLPQAREEVDALLVALDAYAARWREVQAVPPTGRVNINWTRTCLADRLQALDDLLTVVEEGARESAKLVGFAPEFLPDVADCVEPSAYNTLTSQGLAPTRRAGWRGRLLVAGGYAPRALRSARLAEMGEGFAAFMTSRNLGDPRLDLELDVAGTIQSVPQGSDEPSSFSFSDPRTGETVLYLEYPPPRRVLALKQLRAAAERSAAAGFADVAARAWAGVAELLEAGPHSDHERVIAWDNLRRELAKLPADHRLRRRLAVDLAVFAAAHARHVDPGGCQASAPNSGACQAIAQAVDDFAAALRHETDRGTRAWLAEQLAQAREFAGDVEGAAAARRASTGEPDTRTPVERGYLEFAGGTVVPYVPSLAEAVTCTYDHARCEVVPAALVGEIEPVALLEGAWFMPTMKDGEFSGFLVMNAHNSDVMRRLDLRSHDRIVAVDGTATTAPEFAWDLDGVLNRGRLALSIVRNGAALEREFVLRRP</sequence>
<dbReference type="InterPro" id="IPR011009">
    <property type="entry name" value="Kinase-like_dom_sf"/>
</dbReference>
<dbReference type="Gene3D" id="1.10.510.10">
    <property type="entry name" value="Transferase(Phosphotransferase) domain 1"/>
    <property type="match status" value="1"/>
</dbReference>
<dbReference type="Gene3D" id="3.30.200.20">
    <property type="entry name" value="Phosphorylase Kinase, domain 1"/>
    <property type="match status" value="1"/>
</dbReference>
<dbReference type="SUPFAM" id="SSF56112">
    <property type="entry name" value="Protein kinase-like (PK-like)"/>
    <property type="match status" value="1"/>
</dbReference>
<dbReference type="InterPro" id="IPR017441">
    <property type="entry name" value="Protein_kinase_ATP_BS"/>
</dbReference>
<comment type="caution">
    <text evidence="7">The sequence shown here is derived from an EMBL/GenBank/DDBJ whole genome shotgun (WGS) entry which is preliminary data.</text>
</comment>
<gene>
    <name evidence="7" type="ORF">K7C98_35925</name>
</gene>
<dbReference type="Proteomes" id="UP001139031">
    <property type="component" value="Unassembled WGS sequence"/>
</dbReference>
<keyword evidence="4 5" id="KW-0067">ATP-binding</keyword>
<dbReference type="Pfam" id="PF00069">
    <property type="entry name" value="Pkinase"/>
    <property type="match status" value="1"/>
</dbReference>
<keyword evidence="2 5" id="KW-0547">Nucleotide-binding</keyword>
<dbReference type="EMBL" id="JAIRAU010000049">
    <property type="protein sequence ID" value="MBZ5714651.1"/>
    <property type="molecule type" value="Genomic_DNA"/>
</dbReference>
<evidence type="ECO:0000259" key="6">
    <source>
        <dbReference type="PROSITE" id="PS50011"/>
    </source>
</evidence>
<keyword evidence="3 7" id="KW-0418">Kinase</keyword>
<name>A0ABS7U2H3_9BACT</name>
<dbReference type="PANTHER" id="PTHR43289:SF6">
    <property type="entry name" value="SERINE_THREONINE-PROTEIN KINASE NEKL-3"/>
    <property type="match status" value="1"/>
</dbReference>
<dbReference type="InterPro" id="IPR000719">
    <property type="entry name" value="Prot_kinase_dom"/>
</dbReference>
<evidence type="ECO:0000256" key="4">
    <source>
        <dbReference type="ARBA" id="ARBA00022840"/>
    </source>
</evidence>
<dbReference type="PROSITE" id="PS00108">
    <property type="entry name" value="PROTEIN_KINASE_ST"/>
    <property type="match status" value="1"/>
</dbReference>
<accession>A0ABS7U2H3</accession>
<keyword evidence="8" id="KW-1185">Reference proteome</keyword>
<keyword evidence="7" id="KW-0723">Serine/threonine-protein kinase</keyword>
<dbReference type="InterPro" id="IPR036034">
    <property type="entry name" value="PDZ_sf"/>
</dbReference>
<evidence type="ECO:0000313" key="8">
    <source>
        <dbReference type="Proteomes" id="UP001139031"/>
    </source>
</evidence>
<evidence type="ECO:0000256" key="3">
    <source>
        <dbReference type="ARBA" id="ARBA00022777"/>
    </source>
</evidence>
<dbReference type="GO" id="GO:0004674">
    <property type="term" value="F:protein serine/threonine kinase activity"/>
    <property type="evidence" value="ECO:0007669"/>
    <property type="project" value="UniProtKB-KW"/>
</dbReference>
<evidence type="ECO:0000256" key="2">
    <source>
        <dbReference type="ARBA" id="ARBA00022741"/>
    </source>
</evidence>
<dbReference type="SUPFAM" id="SSF50156">
    <property type="entry name" value="PDZ domain-like"/>
    <property type="match status" value="1"/>
</dbReference>
<dbReference type="PANTHER" id="PTHR43289">
    <property type="entry name" value="MITOGEN-ACTIVATED PROTEIN KINASE KINASE KINASE 20-RELATED"/>
    <property type="match status" value="1"/>
</dbReference>
<reference evidence="7" key="1">
    <citation type="submission" date="2021-08" db="EMBL/GenBank/DDBJ databases">
        <authorList>
            <person name="Stevens D.C."/>
        </authorList>
    </citation>
    <scope>NUCLEOTIDE SEQUENCE</scope>
    <source>
        <strain evidence="7">DSM 53165</strain>
    </source>
</reference>
<evidence type="ECO:0000313" key="7">
    <source>
        <dbReference type="EMBL" id="MBZ5714651.1"/>
    </source>
</evidence>
<dbReference type="Gene3D" id="2.30.42.10">
    <property type="match status" value="1"/>
</dbReference>
<dbReference type="CDD" id="cd14014">
    <property type="entry name" value="STKc_PknB_like"/>
    <property type="match status" value="1"/>
</dbReference>
<feature type="binding site" evidence="5">
    <location>
        <position position="76"/>
    </location>
    <ligand>
        <name>ATP</name>
        <dbReference type="ChEBI" id="CHEBI:30616"/>
    </ligand>
</feature>
<evidence type="ECO:0000256" key="5">
    <source>
        <dbReference type="PROSITE-ProRule" id="PRU10141"/>
    </source>
</evidence>
<organism evidence="7 8">
    <name type="scientific">Nannocystis pusilla</name>
    <dbReference type="NCBI Taxonomy" id="889268"/>
    <lineage>
        <taxon>Bacteria</taxon>
        <taxon>Pseudomonadati</taxon>
        <taxon>Myxococcota</taxon>
        <taxon>Polyangia</taxon>
        <taxon>Nannocystales</taxon>
        <taxon>Nannocystaceae</taxon>
        <taxon>Nannocystis</taxon>
    </lineage>
</organism>
<dbReference type="InterPro" id="IPR008271">
    <property type="entry name" value="Ser/Thr_kinase_AS"/>
</dbReference>
<proteinExistence type="predicted"/>